<dbReference type="PANTHER" id="PTHR15002:SF0">
    <property type="entry name" value="RIBOSOMAL BIOGENESIS PROTEIN LAS1L"/>
    <property type="match status" value="1"/>
</dbReference>
<evidence type="ECO:0000313" key="2">
    <source>
        <dbReference type="Proteomes" id="UP000326939"/>
    </source>
</evidence>
<dbReference type="PANTHER" id="PTHR15002">
    <property type="entry name" value="RIBOSOMAL BIOGENESIS PROTEIN LAS1L"/>
    <property type="match status" value="1"/>
</dbReference>
<name>A0A5N5LEE1_9ROSI</name>
<dbReference type="GO" id="GO:0030687">
    <property type="term" value="C:preribosome, large subunit precursor"/>
    <property type="evidence" value="ECO:0007669"/>
    <property type="project" value="TreeGrafter"/>
</dbReference>
<comment type="caution">
    <text evidence="1">The sequence shown here is derived from an EMBL/GenBank/DDBJ whole genome shotgun (WGS) entry which is preliminary data.</text>
</comment>
<sequence length="768" mass="85669">MESLLGFQDETIAFVGDDQEKSTSSSSSYGYKLVPWLNWNEWECVRDSLFSDSPEKIHSAITRISTWRSRGFLPAVIDVTASIIEVQQKDPLYRKDLPNDAIHSEQMLAMLYCMAILRLVNCVVEKTRKKTEVSIAEAAGAIGIPRMLIDIRHVPVLVLHACSQAFCSFIVHLKETIEHLVILEVFAKTTLVVAKGSHRDLPALALVRDSAVKAIDWLKTYYWEPQTKQIPFQRDGSANIRKEINSKLHELASCLKVKKSTHPGSSAIKAKRVNSSPYCYEIWSCGLCMEDDPNICTHKVYIFADELLSSGSKKNITKTLKNLVRLYSSFSSEVLSVLLELLLKALDFSNLVELPKDCPVGEGMCTLLDDWKLVITKFSKKEPEVLLMLLKAVLNMIDTHEAMKYEMGTHIISWEHGTENRQIDQLSSLFAWLVGQLKGLKHLRCKRSADESIASSIGMNLSNAILMGVLRKCLLVSSYGNKQLMGSALHLAHMMGDSSVMDKLKKLSLLALSDPYVTREKSPPPSLNSLLTQQHQSIQEATKKLDFVKVCRTKSKVAKRTDGDVGCSDRWAVAKSWNPCPIGMLPRDLGSSGCLPVLDCELKQWSIREPSGDIPLSDYPSVKRTGSKREASSDIYLLDKSKIKKIRETADSFESEGENVLLSKDDEGCLMINGVWKKVGEGELLAIMSDLILMGNEIAGIYGQKLAWVKLVSWHSAHEQSVLLLPLDKVIIFNGSGLCQVRSVLYWHCDCSHLAQGAALAAQLEHNC</sequence>
<accession>A0A5N5LEE1</accession>
<dbReference type="Pfam" id="PF04031">
    <property type="entry name" value="Las1"/>
    <property type="match status" value="2"/>
</dbReference>
<dbReference type="GO" id="GO:0000470">
    <property type="term" value="P:maturation of LSU-rRNA"/>
    <property type="evidence" value="ECO:0007669"/>
    <property type="project" value="TreeGrafter"/>
</dbReference>
<proteinExistence type="predicted"/>
<organism evidence="1 2">
    <name type="scientific">Salix brachista</name>
    <dbReference type="NCBI Taxonomy" id="2182728"/>
    <lineage>
        <taxon>Eukaryota</taxon>
        <taxon>Viridiplantae</taxon>
        <taxon>Streptophyta</taxon>
        <taxon>Embryophyta</taxon>
        <taxon>Tracheophyta</taxon>
        <taxon>Spermatophyta</taxon>
        <taxon>Magnoliopsida</taxon>
        <taxon>eudicotyledons</taxon>
        <taxon>Gunneridae</taxon>
        <taxon>Pentapetalae</taxon>
        <taxon>rosids</taxon>
        <taxon>fabids</taxon>
        <taxon>Malpighiales</taxon>
        <taxon>Salicaceae</taxon>
        <taxon>Saliceae</taxon>
        <taxon>Salix</taxon>
    </lineage>
</organism>
<keyword evidence="2" id="KW-1185">Reference proteome</keyword>
<dbReference type="GO" id="GO:0000460">
    <property type="term" value="P:maturation of 5.8S rRNA"/>
    <property type="evidence" value="ECO:0007669"/>
    <property type="project" value="TreeGrafter"/>
</dbReference>
<protein>
    <submittedName>
        <fullName evidence="1">Uncharacterized protein</fullName>
    </submittedName>
</protein>
<dbReference type="InterPro" id="IPR007174">
    <property type="entry name" value="Las1"/>
</dbReference>
<reference evidence="2" key="1">
    <citation type="journal article" date="2019" name="Gigascience">
        <title>De novo genome assembly of the endangered Acer yangbiense, a plant species with extremely small populations endemic to Yunnan Province, China.</title>
        <authorList>
            <person name="Yang J."/>
            <person name="Wariss H.M."/>
            <person name="Tao L."/>
            <person name="Zhang R."/>
            <person name="Yun Q."/>
            <person name="Hollingsworth P."/>
            <person name="Dao Z."/>
            <person name="Luo G."/>
            <person name="Guo H."/>
            <person name="Ma Y."/>
            <person name="Sun W."/>
        </authorList>
    </citation>
    <scope>NUCLEOTIDE SEQUENCE [LARGE SCALE GENOMIC DNA]</scope>
    <source>
        <strain evidence="2">cv. br00</strain>
    </source>
</reference>
<dbReference type="Proteomes" id="UP000326939">
    <property type="component" value="Chromosome 9"/>
</dbReference>
<gene>
    <name evidence="1" type="ORF">DKX38_014061</name>
</gene>
<evidence type="ECO:0000313" key="1">
    <source>
        <dbReference type="EMBL" id="KAB5541087.1"/>
    </source>
</evidence>
<dbReference type="GO" id="GO:0090730">
    <property type="term" value="C:Las1 complex"/>
    <property type="evidence" value="ECO:0007669"/>
    <property type="project" value="InterPro"/>
</dbReference>
<dbReference type="EMBL" id="VDCV01000009">
    <property type="protein sequence ID" value="KAB5541087.1"/>
    <property type="molecule type" value="Genomic_DNA"/>
</dbReference>
<dbReference type="GO" id="GO:0004519">
    <property type="term" value="F:endonuclease activity"/>
    <property type="evidence" value="ECO:0007669"/>
    <property type="project" value="InterPro"/>
</dbReference>
<dbReference type="AlphaFoldDB" id="A0A5N5LEE1"/>